<evidence type="ECO:0000313" key="2">
    <source>
        <dbReference type="Proteomes" id="UP001185092"/>
    </source>
</evidence>
<name>A0AAE3XMQ2_9BACT</name>
<dbReference type="RefSeq" id="WP_309938112.1">
    <property type="nucleotide sequence ID" value="NZ_AP025305.1"/>
</dbReference>
<dbReference type="Proteomes" id="UP001185092">
    <property type="component" value="Unassembled WGS sequence"/>
</dbReference>
<evidence type="ECO:0000313" key="1">
    <source>
        <dbReference type="EMBL" id="MDR6238606.1"/>
    </source>
</evidence>
<comment type="caution">
    <text evidence="1">The sequence shown here is derived from an EMBL/GenBank/DDBJ whole genome shotgun (WGS) entry which is preliminary data.</text>
</comment>
<protein>
    <submittedName>
        <fullName evidence="1">Uncharacterized protein</fullName>
    </submittedName>
</protein>
<keyword evidence="2" id="KW-1185">Reference proteome</keyword>
<dbReference type="InterPro" id="IPR011044">
    <property type="entry name" value="Quino_amine_DH_bsu"/>
</dbReference>
<dbReference type="AlphaFoldDB" id="A0AAE3XMQ2"/>
<dbReference type="SUPFAM" id="SSF50969">
    <property type="entry name" value="YVTN repeat-like/Quinoprotein amine dehydrogenase"/>
    <property type="match status" value="1"/>
</dbReference>
<accession>A0AAE3XMQ2</accession>
<gene>
    <name evidence="1" type="ORF">HNQ88_001643</name>
</gene>
<organism evidence="1 2">
    <name type="scientific">Aureibacter tunicatorum</name>
    <dbReference type="NCBI Taxonomy" id="866807"/>
    <lineage>
        <taxon>Bacteria</taxon>
        <taxon>Pseudomonadati</taxon>
        <taxon>Bacteroidota</taxon>
        <taxon>Cytophagia</taxon>
        <taxon>Cytophagales</taxon>
        <taxon>Persicobacteraceae</taxon>
        <taxon>Aureibacter</taxon>
    </lineage>
</organism>
<dbReference type="EMBL" id="JAVDQD010000002">
    <property type="protein sequence ID" value="MDR6238606.1"/>
    <property type="molecule type" value="Genomic_DNA"/>
</dbReference>
<sequence length="409" mass="44668">MIRTHLNVFKVLFIALLVWGCDKSEDPLEVEHDDHVEEGEHAFVRLLISNEDDSNLSFFNPSTGEFEEFNAKYVKGSLYASSSKRYAVITHRENDYVESFDSGIEAHGDHAHSGTAKIGGMHSHASKPTHVKSKLGEFLVFNDGSGTLSVGKESRIGRDEEMRELDLGLTAHHGAMAAFKNGNYAVTEKLGDPGGLPEQVILINGDGQRVEDFESIATPGIHGSASNNDLAVFGSVAGVLIVHDDGKQDIIEYPEDFAESWIGSLISTYDANKFLGAVRGKGMYIVDVEAKSISELLMHDNILKTAVSTDKKTIALLLQDGSLIYFDLESKSEVFNEQVIGAIPVQEGHGNTSPQLALSAKYAYISDPASKELLQIDLEHPDDVMVHELDHVPYSLITLGAETSEEDAH</sequence>
<reference evidence="1" key="1">
    <citation type="submission" date="2023-07" db="EMBL/GenBank/DDBJ databases">
        <title>Genomic Encyclopedia of Type Strains, Phase IV (KMG-IV): sequencing the most valuable type-strain genomes for metagenomic binning, comparative biology and taxonomic classification.</title>
        <authorList>
            <person name="Goeker M."/>
        </authorList>
    </citation>
    <scope>NUCLEOTIDE SEQUENCE</scope>
    <source>
        <strain evidence="1">DSM 26174</strain>
    </source>
</reference>
<proteinExistence type="predicted"/>